<reference evidence="2" key="1">
    <citation type="submission" date="2023-06" db="EMBL/GenBank/DDBJ databases">
        <title>Genome-scale phylogeny and comparative genomics of the fungal order Sordariales.</title>
        <authorList>
            <consortium name="Lawrence Berkeley National Laboratory"/>
            <person name="Hensen N."/>
            <person name="Bonometti L."/>
            <person name="Westerberg I."/>
            <person name="Brannstrom I.O."/>
            <person name="Guillou S."/>
            <person name="Cros-Aarteil S."/>
            <person name="Calhoun S."/>
            <person name="Haridas S."/>
            <person name="Kuo A."/>
            <person name="Mondo S."/>
            <person name="Pangilinan J."/>
            <person name="Riley R."/>
            <person name="Labutti K."/>
            <person name="Andreopoulos B."/>
            <person name="Lipzen A."/>
            <person name="Chen C."/>
            <person name="Yanf M."/>
            <person name="Daum C."/>
            <person name="Ng V."/>
            <person name="Clum A."/>
            <person name="Steindorff A."/>
            <person name="Ohm R."/>
            <person name="Martin F."/>
            <person name="Silar P."/>
            <person name="Natvig D."/>
            <person name="Lalanne C."/>
            <person name="Gautier V."/>
            <person name="Ament-Velasquez S.L."/>
            <person name="Kruys A."/>
            <person name="Hutchinson M.I."/>
            <person name="Powell A.J."/>
            <person name="Barry K."/>
            <person name="Miller A.N."/>
            <person name="Grigoriev I.V."/>
            <person name="Debuchy R."/>
            <person name="Gladieux P."/>
            <person name="Thoren M.H."/>
            <person name="Johannesson H."/>
        </authorList>
    </citation>
    <scope>NUCLEOTIDE SEQUENCE</scope>
    <source>
        <strain evidence="2">PSN4</strain>
    </source>
</reference>
<dbReference type="InterPro" id="IPR049511">
    <property type="entry name" value="PGH-like_rpt"/>
</dbReference>
<dbReference type="Pfam" id="PF17660">
    <property type="entry name" value="BTRD1"/>
    <property type="match status" value="5"/>
</dbReference>
<feature type="chain" id="PRO_5042547943" evidence="1">
    <location>
        <begin position="24"/>
        <end position="298"/>
    </location>
</feature>
<protein>
    <submittedName>
        <fullName evidence="2">Uncharacterized protein</fullName>
    </submittedName>
</protein>
<accession>A0AAJ0BH15</accession>
<dbReference type="Proteomes" id="UP001239445">
    <property type="component" value="Unassembled WGS sequence"/>
</dbReference>
<evidence type="ECO:0000313" key="3">
    <source>
        <dbReference type="Proteomes" id="UP001239445"/>
    </source>
</evidence>
<proteinExistence type="predicted"/>
<dbReference type="EMBL" id="MU839829">
    <property type="protein sequence ID" value="KAK1758120.1"/>
    <property type="molecule type" value="Genomic_DNA"/>
</dbReference>
<organism evidence="2 3">
    <name type="scientific">Echria macrotheca</name>
    <dbReference type="NCBI Taxonomy" id="438768"/>
    <lineage>
        <taxon>Eukaryota</taxon>
        <taxon>Fungi</taxon>
        <taxon>Dikarya</taxon>
        <taxon>Ascomycota</taxon>
        <taxon>Pezizomycotina</taxon>
        <taxon>Sordariomycetes</taxon>
        <taxon>Sordariomycetidae</taxon>
        <taxon>Sordariales</taxon>
        <taxon>Schizotheciaceae</taxon>
        <taxon>Echria</taxon>
    </lineage>
</organism>
<gene>
    <name evidence="2" type="ORF">QBC47DRAFT_358008</name>
</gene>
<keyword evidence="1" id="KW-0732">Signal</keyword>
<name>A0AAJ0BH15_9PEZI</name>
<keyword evidence="3" id="KW-1185">Reference proteome</keyword>
<feature type="signal peptide" evidence="1">
    <location>
        <begin position="1"/>
        <end position="23"/>
    </location>
</feature>
<sequence>MFSLPTVTRAIALISGLATLVSSTPVPEPQRIVIPPPQTAWQARHGLTSSSYQNTFNQLVDQGYRLNWVAGYTINNDPRFAAIWEQTNDGIEWVARHGLTADQYSTAFSQYTNQGYRLTLVNAYTVNNQSRFAAIWDKSRFDGAWVARHGLTNSQYQSAFDTYVGQGYKLVHVSGYTENNQARFAAIWHRLNRPTGETWVARHGLTKDGYWREFNNLLNQGYRLICVSPYVVNGVEYFAGIWDQSKIPYWGAHHDLTSSQYQDAFNQYTAINARVVAVAPYTLRGNQDRYAAIFTRNY</sequence>
<evidence type="ECO:0000256" key="1">
    <source>
        <dbReference type="SAM" id="SignalP"/>
    </source>
</evidence>
<dbReference type="AlphaFoldDB" id="A0AAJ0BH15"/>
<evidence type="ECO:0000313" key="2">
    <source>
        <dbReference type="EMBL" id="KAK1758120.1"/>
    </source>
</evidence>
<comment type="caution">
    <text evidence="2">The sequence shown here is derived from an EMBL/GenBank/DDBJ whole genome shotgun (WGS) entry which is preliminary data.</text>
</comment>